<feature type="domain" description="Dynamin-type G" evidence="4">
    <location>
        <begin position="86"/>
        <end position="396"/>
    </location>
</feature>
<dbReference type="SMART" id="SM00302">
    <property type="entry name" value="GED"/>
    <property type="match status" value="1"/>
</dbReference>
<dbReference type="AlphaFoldDB" id="A0AAV5A363"/>
<accession>A0AAV5A363</accession>
<dbReference type="InterPro" id="IPR003130">
    <property type="entry name" value="GED"/>
</dbReference>
<dbReference type="InterPro" id="IPR022812">
    <property type="entry name" value="Dynamin"/>
</dbReference>
<dbReference type="InterPro" id="IPR030381">
    <property type="entry name" value="G_DYNAMIN_dom"/>
</dbReference>
<dbReference type="InterPro" id="IPR045063">
    <property type="entry name" value="Dynamin_N"/>
</dbReference>
<keyword evidence="6" id="KW-1185">Reference proteome</keyword>
<dbReference type="GO" id="GO:0000266">
    <property type="term" value="P:mitochondrial fission"/>
    <property type="evidence" value="ECO:0007669"/>
    <property type="project" value="TreeGrafter"/>
</dbReference>
<dbReference type="GO" id="GO:0006897">
    <property type="term" value="P:endocytosis"/>
    <property type="evidence" value="ECO:0007669"/>
    <property type="project" value="TreeGrafter"/>
</dbReference>
<dbReference type="GO" id="GO:0016559">
    <property type="term" value="P:peroxisome fission"/>
    <property type="evidence" value="ECO:0007669"/>
    <property type="project" value="TreeGrafter"/>
</dbReference>
<dbReference type="Pfam" id="PF01031">
    <property type="entry name" value="Dynamin_M"/>
    <property type="match status" value="1"/>
</dbReference>
<dbReference type="GO" id="GO:0048312">
    <property type="term" value="P:intracellular distribution of mitochondria"/>
    <property type="evidence" value="ECO:0007669"/>
    <property type="project" value="TreeGrafter"/>
</dbReference>
<feature type="domain" description="GED" evidence="3">
    <location>
        <begin position="625"/>
        <end position="716"/>
    </location>
</feature>
<dbReference type="GO" id="GO:0005525">
    <property type="term" value="F:GTP binding"/>
    <property type="evidence" value="ECO:0007669"/>
    <property type="project" value="InterPro"/>
</dbReference>
<keyword evidence="2" id="KW-0342">GTP-binding</keyword>
<dbReference type="PROSITE" id="PS51718">
    <property type="entry name" value="G_DYNAMIN_2"/>
    <property type="match status" value="1"/>
</dbReference>
<keyword evidence="1" id="KW-0547">Nucleotide-binding</keyword>
<evidence type="ECO:0000313" key="5">
    <source>
        <dbReference type="EMBL" id="GJJ07887.1"/>
    </source>
</evidence>
<gene>
    <name evidence="5" type="ORF">Clacol_002093</name>
</gene>
<sequence length="716" mass="80859">MSLHSHFYPVNYDISEGDSDLSLTISEAPPPVPPPLPNPFQSNGVDGIVPNDSILMPGLLDPVLSNTRRKKLDIVNRLHSLGTQRDIDIPTIVVIGSQSAGKSSLIESISGINLPRSAGTCTRCPTECRLIRAPSSEEWECTVSLRFLTDQDGTLLDAARNVKFGNIIKNPRDVEERLRRAQLAILNPSVPFEVFLEGNGQLTKSSLNFSNNIVCLEIKGPDVTDLSFCDLPGLIASVADGGRDEDVDEVQELVASYIQKESCIILLTVTCEVDFETQGAYRLARKYDPEGVRTIGVLTKPDRIPEGKLDHARWLRLIGNENSPLVNGWYCVKQLSSVQLDGRYTFEESRRICENFFKETHPWNTLDAFSQKRLGTKAVTLKLNEFLMDVITKRIPEIMEEIEELVQKTRNEIRALPTTPSADPVFEIMHLISQFCDTLYSHCKGFYIAGGDDSGNLVLGNQFEGIREAQKKFRKAIGDTALMFWPYARDVDEAVTRELPGFYPFHVVQDLITRSTEQWKIPAMIFINDMFKVVFGHQARVISSFFAKYRSGGLYHTVRKLVNEYTQARKEKLEDQVKWLLQLESTAFTLNESSFLSYKNKSSKQHDDIRKNHPHYPSTDEKDSALAIITTVEAYFQVAHKRFVDNVPLAIDHGLIRIEKRDMQEALCKGLKVTGPNASERCSRFLAESTEVSDLRRELRKRLERLTAAQAELLDI</sequence>
<dbReference type="InterPro" id="IPR000375">
    <property type="entry name" value="Dynamin_stalk"/>
</dbReference>
<dbReference type="SUPFAM" id="SSF52540">
    <property type="entry name" value="P-loop containing nucleoside triphosphate hydrolases"/>
    <property type="match status" value="1"/>
</dbReference>
<evidence type="ECO:0000256" key="1">
    <source>
        <dbReference type="ARBA" id="ARBA00022741"/>
    </source>
</evidence>
<dbReference type="Gene3D" id="1.20.120.1240">
    <property type="entry name" value="Dynamin, middle domain"/>
    <property type="match status" value="1"/>
</dbReference>
<dbReference type="PROSITE" id="PS51388">
    <property type="entry name" value="GED"/>
    <property type="match status" value="1"/>
</dbReference>
<protein>
    <submittedName>
        <fullName evidence="5">Uncharacterized protein</fullName>
    </submittedName>
</protein>
<reference evidence="5" key="1">
    <citation type="submission" date="2021-10" db="EMBL/GenBank/DDBJ databases">
        <title>De novo Genome Assembly of Clathrus columnatus (Basidiomycota, Fungi) Using Illumina and Nanopore Sequence Data.</title>
        <authorList>
            <person name="Ogiso-Tanaka E."/>
            <person name="Itagaki H."/>
            <person name="Hosoya T."/>
            <person name="Hosaka K."/>
        </authorList>
    </citation>
    <scope>NUCLEOTIDE SEQUENCE</scope>
    <source>
        <strain evidence="5">MO-923</strain>
    </source>
</reference>
<proteinExistence type="predicted"/>
<dbReference type="GO" id="GO:0003924">
    <property type="term" value="F:GTPase activity"/>
    <property type="evidence" value="ECO:0007669"/>
    <property type="project" value="InterPro"/>
</dbReference>
<evidence type="ECO:0000259" key="3">
    <source>
        <dbReference type="PROSITE" id="PS51388"/>
    </source>
</evidence>
<dbReference type="Gene3D" id="3.40.50.300">
    <property type="entry name" value="P-loop containing nucleotide triphosphate hydrolases"/>
    <property type="match status" value="1"/>
</dbReference>
<dbReference type="CDD" id="cd08771">
    <property type="entry name" value="DLP_1"/>
    <property type="match status" value="1"/>
</dbReference>
<dbReference type="InterPro" id="IPR027417">
    <property type="entry name" value="P-loop_NTPase"/>
</dbReference>
<dbReference type="PANTHER" id="PTHR11566:SF21">
    <property type="entry name" value="DYNAMIN RELATED PROTEIN 1, ISOFORM A"/>
    <property type="match status" value="1"/>
</dbReference>
<dbReference type="Pfam" id="PF02212">
    <property type="entry name" value="GED"/>
    <property type="match status" value="1"/>
</dbReference>
<evidence type="ECO:0000256" key="2">
    <source>
        <dbReference type="ARBA" id="ARBA00023134"/>
    </source>
</evidence>
<dbReference type="GO" id="GO:0005874">
    <property type="term" value="C:microtubule"/>
    <property type="evidence" value="ECO:0007669"/>
    <property type="project" value="TreeGrafter"/>
</dbReference>
<dbReference type="Proteomes" id="UP001050691">
    <property type="component" value="Unassembled WGS sequence"/>
</dbReference>
<name>A0AAV5A363_9AGAM</name>
<dbReference type="GO" id="GO:0008017">
    <property type="term" value="F:microtubule binding"/>
    <property type="evidence" value="ECO:0007669"/>
    <property type="project" value="TreeGrafter"/>
</dbReference>
<dbReference type="EMBL" id="BPWL01000002">
    <property type="protein sequence ID" value="GJJ07887.1"/>
    <property type="molecule type" value="Genomic_DNA"/>
</dbReference>
<dbReference type="GO" id="GO:0016020">
    <property type="term" value="C:membrane"/>
    <property type="evidence" value="ECO:0007669"/>
    <property type="project" value="TreeGrafter"/>
</dbReference>
<dbReference type="InterPro" id="IPR020850">
    <property type="entry name" value="GED_dom"/>
</dbReference>
<dbReference type="InterPro" id="IPR001401">
    <property type="entry name" value="Dynamin_GTPase"/>
</dbReference>
<organism evidence="5 6">
    <name type="scientific">Clathrus columnatus</name>
    <dbReference type="NCBI Taxonomy" id="1419009"/>
    <lineage>
        <taxon>Eukaryota</taxon>
        <taxon>Fungi</taxon>
        <taxon>Dikarya</taxon>
        <taxon>Basidiomycota</taxon>
        <taxon>Agaricomycotina</taxon>
        <taxon>Agaricomycetes</taxon>
        <taxon>Phallomycetidae</taxon>
        <taxon>Phallales</taxon>
        <taxon>Clathraceae</taxon>
        <taxon>Clathrus</taxon>
    </lineage>
</organism>
<dbReference type="PANTHER" id="PTHR11566">
    <property type="entry name" value="DYNAMIN"/>
    <property type="match status" value="1"/>
</dbReference>
<evidence type="ECO:0000313" key="6">
    <source>
        <dbReference type="Proteomes" id="UP001050691"/>
    </source>
</evidence>
<evidence type="ECO:0000259" key="4">
    <source>
        <dbReference type="PROSITE" id="PS51718"/>
    </source>
</evidence>
<comment type="caution">
    <text evidence="5">The sequence shown here is derived from an EMBL/GenBank/DDBJ whole genome shotgun (WGS) entry which is preliminary data.</text>
</comment>
<dbReference type="Pfam" id="PF00350">
    <property type="entry name" value="Dynamin_N"/>
    <property type="match status" value="1"/>
</dbReference>
<dbReference type="PRINTS" id="PR00195">
    <property type="entry name" value="DYNAMIN"/>
</dbReference>
<dbReference type="GO" id="GO:0005739">
    <property type="term" value="C:mitochondrion"/>
    <property type="evidence" value="ECO:0007669"/>
    <property type="project" value="TreeGrafter"/>
</dbReference>
<dbReference type="SMART" id="SM00053">
    <property type="entry name" value="DYNc"/>
    <property type="match status" value="1"/>
</dbReference>